<feature type="domain" description="Bacterial Ig-like" evidence="1">
    <location>
        <begin position="102"/>
        <end position="157"/>
    </location>
</feature>
<protein>
    <submittedName>
        <fullName evidence="5">Uncharacterized protein</fullName>
    </submittedName>
</protein>
<evidence type="ECO:0000259" key="3">
    <source>
        <dbReference type="Pfam" id="PF20578"/>
    </source>
</evidence>
<dbReference type="Proteomes" id="UP000013785">
    <property type="component" value="Unassembled WGS sequence"/>
</dbReference>
<evidence type="ECO:0000259" key="4">
    <source>
        <dbReference type="Pfam" id="PF20736"/>
    </source>
</evidence>
<dbReference type="OrthoDB" id="9757939at2"/>
<gene>
    <name evidence="5" type="ORF">UC3_02724</name>
</gene>
<comment type="caution">
    <text evidence="5">The sequence shown here is derived from an EMBL/GenBank/DDBJ whole genome shotgun (WGS) entry which is preliminary data.</text>
</comment>
<evidence type="ECO:0000259" key="2">
    <source>
        <dbReference type="Pfam" id="PF07944"/>
    </source>
</evidence>
<dbReference type="HOGENOM" id="CLU_008033_2_0_9"/>
<dbReference type="Pfam" id="PF20736">
    <property type="entry name" value="Glyco_hydro127M"/>
    <property type="match status" value="1"/>
</dbReference>
<sequence>MIMSKTIIAKDLESLYLGNLRTVEFDLSLPEKGKFGSTFTWHSNDERFITNQGVVTRPEYGKGDRVIPLTVTAKYKEFEASKIYKVNVLEEENDIQIEQIFPVNLQKVVGESFYLPQAVAVKTTNQEIFSHPVVWTDEEELILEKPGNYSFSGQIKDTAYEVTATVSIVLEKPVIPEKHKQIAAFPMKSVRLTNHSMLKEAQDRRLEFLLSVDDNQMLYNFRMASGLSTKGAQEMIGWDSPDSLLKGHTTGHYLSALALCYGATGNKEIYQKLNYMIQELSYVQKAFEKNPAIHSGFLSAYTEEQFDLLEEYTPYPAIWAPYYTLHKLFAGLLDSYRIGGITEGLAIADKLGDWTYHRLNRLPHQQLKKMWSMYIAGEFGGMNESLAQLYEYTGKKEHLKTAKLFDNDRLFFPMEQKIDALGSLHANQHIPQIIGALKIYDQTKEDAYFQIADFFWKSVTSAHIYSIGGTGDGEMFQQPHLIGSKIDEHTAETCASYNLLKLTKELYEYEPTVEKMDYYERTMINHILSSTDHECNGGSTYFMPTSPGSKKGFDVENSCCHGTGLENHFKYGESIFFSNEENLVVNLFVSSRLSDERTGLTVDMDYDENEPEKVSFQLTFIDRAFNVRIPYWSKKIIAVWVNETIISYTEKDGYLVIEGLNNGDRVSIEFDIHFRLEETPDRKELFSLAYGPYILAVLSDKESFIEFDQSQLETTALQAIKKETGTLNFSLNDLFFTPLAKVNEEHYHLYLKKS</sequence>
<feature type="domain" description="Non-reducing end beta-L-arabinofuranosidase-like GH127 middle" evidence="4">
    <location>
        <begin position="583"/>
        <end position="671"/>
    </location>
</feature>
<feature type="domain" description="Non-reducing end beta-L-arabinofuranosidase-like GH127 catalytic" evidence="2">
    <location>
        <begin position="189"/>
        <end position="573"/>
    </location>
</feature>
<proteinExistence type="predicted"/>
<keyword evidence="6" id="KW-1185">Reference proteome</keyword>
<dbReference type="PANTHER" id="PTHR31151:SF0">
    <property type="entry name" value="PROLINE-TRNA LIGASE (DUF1680)"/>
    <property type="match status" value="1"/>
</dbReference>
<dbReference type="InterPro" id="IPR011081">
    <property type="entry name" value="Big_4"/>
</dbReference>
<dbReference type="Pfam" id="PF07532">
    <property type="entry name" value="Big_4"/>
    <property type="match status" value="1"/>
</dbReference>
<dbReference type="Pfam" id="PF07944">
    <property type="entry name" value="Beta-AFase-like_GH127_cat"/>
    <property type="match status" value="1"/>
</dbReference>
<dbReference type="SUPFAM" id="SSF48208">
    <property type="entry name" value="Six-hairpin glycosidases"/>
    <property type="match status" value="1"/>
</dbReference>
<dbReference type="GO" id="GO:0005975">
    <property type="term" value="P:carbohydrate metabolic process"/>
    <property type="evidence" value="ECO:0007669"/>
    <property type="project" value="InterPro"/>
</dbReference>
<dbReference type="EMBL" id="AJAT01000017">
    <property type="protein sequence ID" value="EOL42372.1"/>
    <property type="molecule type" value="Genomic_DNA"/>
</dbReference>
<evidence type="ECO:0000259" key="1">
    <source>
        <dbReference type="Pfam" id="PF07532"/>
    </source>
</evidence>
<organism evidence="5 6">
    <name type="scientific">Enterococcus phoeniculicola ATCC BAA-412</name>
    <dbReference type="NCBI Taxonomy" id="1158610"/>
    <lineage>
        <taxon>Bacteria</taxon>
        <taxon>Bacillati</taxon>
        <taxon>Bacillota</taxon>
        <taxon>Bacilli</taxon>
        <taxon>Lactobacillales</taxon>
        <taxon>Enterococcaceae</taxon>
        <taxon>Enterococcus</taxon>
    </lineage>
</organism>
<dbReference type="InterPro" id="IPR049046">
    <property type="entry name" value="Beta-AFase-like_GH127_middle"/>
</dbReference>
<dbReference type="PANTHER" id="PTHR31151">
    <property type="entry name" value="PROLINE-TRNA LIGASE (DUF1680)"/>
    <property type="match status" value="1"/>
</dbReference>
<dbReference type="InterPro" id="IPR012878">
    <property type="entry name" value="Beta-AFase-like_GH127_cat"/>
</dbReference>
<dbReference type="PATRIC" id="fig|1158610.3.peg.2706"/>
<accession>R3W406</accession>
<feature type="domain" description="Atrophied bacterial Ig" evidence="3">
    <location>
        <begin position="10"/>
        <end position="90"/>
    </location>
</feature>
<dbReference type="InterPro" id="IPR008928">
    <property type="entry name" value="6-hairpin_glycosidase_sf"/>
</dbReference>
<evidence type="ECO:0000313" key="6">
    <source>
        <dbReference type="Proteomes" id="UP000013785"/>
    </source>
</evidence>
<dbReference type="AlphaFoldDB" id="R3W406"/>
<dbReference type="eggNOG" id="COG3533">
    <property type="taxonomic scope" value="Bacteria"/>
</dbReference>
<evidence type="ECO:0000313" key="5">
    <source>
        <dbReference type="EMBL" id="EOL42372.1"/>
    </source>
</evidence>
<dbReference type="STRING" id="154621.RV11_GL001921"/>
<reference evidence="5 6" key="1">
    <citation type="submission" date="2013-02" db="EMBL/GenBank/DDBJ databases">
        <title>The Genome Sequence of Enterococcus phoeniculicola BAA-412.</title>
        <authorList>
            <consortium name="The Broad Institute Genome Sequencing Platform"/>
            <consortium name="The Broad Institute Genome Sequencing Center for Infectious Disease"/>
            <person name="Earl A.M."/>
            <person name="Gilmore M.S."/>
            <person name="Lebreton F."/>
            <person name="Walker B."/>
            <person name="Young S.K."/>
            <person name="Zeng Q."/>
            <person name="Gargeya S."/>
            <person name="Fitzgerald M."/>
            <person name="Haas B."/>
            <person name="Abouelleil A."/>
            <person name="Alvarado L."/>
            <person name="Arachchi H.M."/>
            <person name="Berlin A.M."/>
            <person name="Chapman S.B."/>
            <person name="Dewar J."/>
            <person name="Goldberg J."/>
            <person name="Griggs A."/>
            <person name="Gujja S."/>
            <person name="Hansen M."/>
            <person name="Howarth C."/>
            <person name="Imamovic A."/>
            <person name="Larimer J."/>
            <person name="McCowan C."/>
            <person name="Murphy C."/>
            <person name="Neiman D."/>
            <person name="Pearson M."/>
            <person name="Priest M."/>
            <person name="Roberts A."/>
            <person name="Saif S."/>
            <person name="Shea T."/>
            <person name="Sisk P."/>
            <person name="Sykes S."/>
            <person name="Wortman J."/>
            <person name="Nusbaum C."/>
            <person name="Birren B."/>
        </authorList>
    </citation>
    <scope>NUCLEOTIDE SEQUENCE [LARGE SCALE GENOMIC DNA]</scope>
    <source>
        <strain evidence="5 6">ATCC BAA-412</strain>
    </source>
</reference>
<dbReference type="Pfam" id="PF20578">
    <property type="entry name" value="aBig_2"/>
    <property type="match status" value="1"/>
</dbReference>
<dbReference type="InterPro" id="IPR046780">
    <property type="entry name" value="aBig_2"/>
</dbReference>
<name>R3W406_9ENTE</name>